<feature type="region of interest" description="Disordered" evidence="1">
    <location>
        <begin position="119"/>
        <end position="165"/>
    </location>
</feature>
<reference evidence="3" key="1">
    <citation type="submission" date="2016-10" db="EMBL/GenBank/DDBJ databases">
        <authorList>
            <person name="Varghese N."/>
            <person name="Submissions S."/>
        </authorList>
    </citation>
    <scope>NUCLEOTIDE SEQUENCE [LARGE SCALE GENOMIC DNA]</scope>
    <source>
        <strain evidence="3">DSM 40318</strain>
    </source>
</reference>
<dbReference type="Proteomes" id="UP000198609">
    <property type="component" value="Unassembled WGS sequence"/>
</dbReference>
<evidence type="ECO:0000313" key="2">
    <source>
        <dbReference type="EMBL" id="SED25188.1"/>
    </source>
</evidence>
<accession>A0A1H4Z6G1</accession>
<sequence length="300" mass="32691">MGSGDRLLGRTRGVPRSCRGPKRPEAGVCAQGRRAWTEGPLAPVRAHRRRVSSGDRRYHGSLRSVVAGTRAQGGGTDRLVLRHDRRCRFGRGHPARLGLGVIPAVALVVLAHPSAAMATGTLPRRRPRTRRTAPDRPGPPVPARASAEAVGRRNRREAAPVGSRQVERQVAAMEASATRLRQPVAGWFCHARPYDGGRDVRFLDQDRVEVPIRGQAPLLRRHLRLCEPDCLLVHRRSDLVVETVPGVLPPHGLAAGNPPWPFHSGLGRQDQGRRLCKRRCRGDSGTGGKGASGLHPERLC</sequence>
<name>A0A1H4Z6G1_STRMJ</name>
<evidence type="ECO:0000313" key="3">
    <source>
        <dbReference type="Proteomes" id="UP000198609"/>
    </source>
</evidence>
<organism evidence="2 3">
    <name type="scientific">Streptomyces melanosporofaciens</name>
    <dbReference type="NCBI Taxonomy" id="67327"/>
    <lineage>
        <taxon>Bacteria</taxon>
        <taxon>Bacillati</taxon>
        <taxon>Actinomycetota</taxon>
        <taxon>Actinomycetes</taxon>
        <taxon>Kitasatosporales</taxon>
        <taxon>Streptomycetaceae</taxon>
        <taxon>Streptomyces</taxon>
        <taxon>Streptomyces violaceusniger group</taxon>
    </lineage>
</organism>
<feature type="region of interest" description="Disordered" evidence="1">
    <location>
        <begin position="280"/>
        <end position="300"/>
    </location>
</feature>
<proteinExistence type="predicted"/>
<dbReference type="AlphaFoldDB" id="A0A1H4Z6G1"/>
<evidence type="ECO:0000256" key="1">
    <source>
        <dbReference type="SAM" id="MobiDB-lite"/>
    </source>
</evidence>
<feature type="region of interest" description="Disordered" evidence="1">
    <location>
        <begin position="1"/>
        <end position="26"/>
    </location>
</feature>
<protein>
    <submittedName>
        <fullName evidence="2">Uncharacterized protein</fullName>
    </submittedName>
</protein>
<dbReference type="EMBL" id="FNST01000002">
    <property type="protein sequence ID" value="SED25188.1"/>
    <property type="molecule type" value="Genomic_DNA"/>
</dbReference>
<gene>
    <name evidence="2" type="ORF">SAMN04490356_7632</name>
</gene>
<keyword evidence="3" id="KW-1185">Reference proteome</keyword>